<keyword evidence="3" id="KW-1185">Reference proteome</keyword>
<evidence type="ECO:0000313" key="3">
    <source>
        <dbReference type="Proteomes" id="UP000010467"/>
    </source>
</evidence>
<organism evidence="2 3">
    <name type="scientific">Deinococcus peraridilitoris (strain DSM 19664 / LMG 22246 / CIP 109416 / KR-200)</name>
    <dbReference type="NCBI Taxonomy" id="937777"/>
    <lineage>
        <taxon>Bacteria</taxon>
        <taxon>Thermotogati</taxon>
        <taxon>Deinococcota</taxon>
        <taxon>Deinococci</taxon>
        <taxon>Deinococcales</taxon>
        <taxon>Deinococcaceae</taxon>
        <taxon>Deinococcus</taxon>
    </lineage>
</organism>
<evidence type="ECO:0000256" key="1">
    <source>
        <dbReference type="SAM" id="MobiDB-lite"/>
    </source>
</evidence>
<accession>L0A7U7</accession>
<dbReference type="RefSeq" id="WP_015231159.1">
    <property type="nucleotide sequence ID" value="NC_019789.1"/>
</dbReference>
<proteinExistence type="predicted"/>
<name>L0A7U7_DEIPD</name>
<feature type="compositionally biased region" description="Low complexity" evidence="1">
    <location>
        <begin position="134"/>
        <end position="148"/>
    </location>
</feature>
<gene>
    <name evidence="2" type="ordered locus">Deipe_3835</name>
</gene>
<dbReference type="Proteomes" id="UP000010467">
    <property type="component" value="Plasmid pDEIPE01"/>
</dbReference>
<dbReference type="PATRIC" id="fig|937777.3.peg.3846"/>
<dbReference type="KEGG" id="dpd:Deipe_3835"/>
<reference evidence="3" key="1">
    <citation type="submission" date="2012-03" db="EMBL/GenBank/DDBJ databases">
        <title>Complete sequence of plasmid 1 of Deinococcus peraridilitoris DSM 19664.</title>
        <authorList>
            <person name="Lucas S."/>
            <person name="Copeland A."/>
            <person name="Lapidus A."/>
            <person name="Glavina del Rio T."/>
            <person name="Dalin E."/>
            <person name="Tice H."/>
            <person name="Bruce D."/>
            <person name="Goodwin L."/>
            <person name="Pitluck S."/>
            <person name="Peters L."/>
            <person name="Mikhailova N."/>
            <person name="Lu M."/>
            <person name="Kyrpides N."/>
            <person name="Mavromatis K."/>
            <person name="Ivanova N."/>
            <person name="Brettin T."/>
            <person name="Detter J.C."/>
            <person name="Han C."/>
            <person name="Larimer F."/>
            <person name="Land M."/>
            <person name="Hauser L."/>
            <person name="Markowitz V."/>
            <person name="Cheng J.-F."/>
            <person name="Hugenholtz P."/>
            <person name="Woyke T."/>
            <person name="Wu D."/>
            <person name="Pukall R."/>
            <person name="Steenblock K."/>
            <person name="Brambilla E."/>
            <person name="Klenk H.-P."/>
            <person name="Eisen J.A."/>
        </authorList>
    </citation>
    <scope>NUCLEOTIDE SEQUENCE [LARGE SCALE GENOMIC DNA]</scope>
    <source>
        <strain evidence="3">DSM 19664 / LMG 22246 / CIP 109416 / KR-200</strain>
        <plasmid evidence="3">Plasmid pDEIPE01</plasmid>
    </source>
</reference>
<evidence type="ECO:0000313" key="2">
    <source>
        <dbReference type="EMBL" id="AFZ69257.1"/>
    </source>
</evidence>
<dbReference type="AlphaFoldDB" id="L0A7U7"/>
<feature type="region of interest" description="Disordered" evidence="1">
    <location>
        <begin position="127"/>
        <end position="155"/>
    </location>
</feature>
<keyword evidence="2" id="KW-0614">Plasmid</keyword>
<dbReference type="OrthoDB" id="67290at2"/>
<dbReference type="HOGENOM" id="CLU_138408_0_0_0"/>
<protein>
    <submittedName>
        <fullName evidence="2">Uncharacterized protein</fullName>
    </submittedName>
</protein>
<geneLocation type="plasmid" evidence="2 3">
    <name>pDEIPE01</name>
</geneLocation>
<dbReference type="EMBL" id="CP003383">
    <property type="protein sequence ID" value="AFZ69257.1"/>
    <property type="molecule type" value="Genomic_DNA"/>
</dbReference>
<sequence>MFEELFGNSGRNERFARAQNNHNDVDPHEAAEYVGQFMQQAPPETQQQVLQQYIAQLDPRQRQALAQAMIQHNGTPVQNVRDDDDDDMIQAFQRSGQSLTGQQGNRPGQGLGELFGMFGGMMGGAGAQQGGFGQQQSPMGGFGQPQQGASGGLGQLLENPMARAGLVSLAAMIGSKMMNRR</sequence>